<evidence type="ECO:0000313" key="11">
    <source>
        <dbReference type="EMBL" id="CUV65397.1"/>
    </source>
</evidence>
<dbReference type="GO" id="GO:0034204">
    <property type="term" value="P:lipid translocation"/>
    <property type="evidence" value="ECO:0007669"/>
    <property type="project" value="TreeGrafter"/>
</dbReference>
<evidence type="ECO:0000256" key="4">
    <source>
        <dbReference type="ARBA" id="ARBA00022960"/>
    </source>
</evidence>
<evidence type="ECO:0000256" key="1">
    <source>
        <dbReference type="ARBA" id="ARBA00004651"/>
    </source>
</evidence>
<dbReference type="GO" id="GO:0015648">
    <property type="term" value="F:lipid-linked peptidoglycan transporter activity"/>
    <property type="evidence" value="ECO:0007669"/>
    <property type="project" value="UniProtKB-UniRule"/>
</dbReference>
<feature type="transmembrane region" description="Helical" evidence="10">
    <location>
        <begin position="176"/>
        <end position="200"/>
    </location>
</feature>
<evidence type="ECO:0000256" key="8">
    <source>
        <dbReference type="ARBA" id="ARBA00060041"/>
    </source>
</evidence>
<evidence type="ECO:0000256" key="2">
    <source>
        <dbReference type="ARBA" id="ARBA00022475"/>
    </source>
</evidence>
<feature type="transmembrane region" description="Helical" evidence="10">
    <location>
        <begin position="148"/>
        <end position="170"/>
    </location>
</feature>
<gene>
    <name evidence="11" type="primary">mviN</name>
    <name evidence="10" type="synonym">murJ</name>
    <name evidence="11" type="ORF">BN3087_330012</name>
</gene>
<evidence type="ECO:0000256" key="6">
    <source>
        <dbReference type="ARBA" id="ARBA00022989"/>
    </source>
</evidence>
<dbReference type="InterPro" id="IPR004268">
    <property type="entry name" value="MurJ"/>
</dbReference>
<keyword evidence="10" id="KW-0961">Cell wall biogenesis/degradation</keyword>
<keyword evidence="5 10" id="KW-0573">Peptidoglycan synthesis</keyword>
<dbReference type="PRINTS" id="PR01806">
    <property type="entry name" value="VIRFACTRMVIN"/>
</dbReference>
<dbReference type="InterPro" id="IPR051050">
    <property type="entry name" value="Lipid_II_flippase_MurJ/MviN"/>
</dbReference>
<proteinExistence type="inferred from homology"/>
<keyword evidence="4 10" id="KW-0133">Cell shape</keyword>
<dbReference type="Pfam" id="PF03023">
    <property type="entry name" value="MurJ"/>
    <property type="match status" value="1"/>
</dbReference>
<dbReference type="HAMAP" id="MF_02078">
    <property type="entry name" value="MurJ_MviN"/>
    <property type="match status" value="1"/>
</dbReference>
<keyword evidence="7 10" id="KW-0472">Membrane</keyword>
<dbReference type="EMBL" id="FAXN01000033">
    <property type="protein sequence ID" value="CUV65397.1"/>
    <property type="molecule type" value="Genomic_DNA"/>
</dbReference>
<feature type="transmembrane region" description="Helical" evidence="10">
    <location>
        <begin position="74"/>
        <end position="98"/>
    </location>
</feature>
<comment type="subcellular location">
    <subcellularLocation>
        <location evidence="1 10">Cell membrane</location>
        <topology evidence="1 10">Multi-pass membrane protein</topology>
    </subcellularLocation>
</comment>
<feature type="transmembrane region" description="Helical" evidence="10">
    <location>
        <begin position="271"/>
        <end position="290"/>
    </location>
</feature>
<feature type="transmembrane region" description="Helical" evidence="10">
    <location>
        <begin position="118"/>
        <end position="141"/>
    </location>
</feature>
<comment type="caution">
    <text evidence="10">Lacks conserved residue(s) required for the propagation of feature annotation.</text>
</comment>
<dbReference type="UniPathway" id="UPA00219"/>
<accession>A0A0S4XN74</accession>
<organism evidence="11">
    <name type="scientific">Sulfurovum sp. enrichment culture clone C5</name>
    <dbReference type="NCBI Taxonomy" id="497650"/>
    <lineage>
        <taxon>Bacteria</taxon>
        <taxon>Pseudomonadati</taxon>
        <taxon>Campylobacterota</taxon>
        <taxon>Epsilonproteobacteria</taxon>
        <taxon>Campylobacterales</taxon>
        <taxon>Sulfurovaceae</taxon>
        <taxon>Sulfurovum</taxon>
        <taxon>environmental samples</taxon>
    </lineage>
</organism>
<comment type="function">
    <text evidence="8 10">Involved in peptidoglycan biosynthesis. Transports lipid-linked peptidoglycan precursors from the inner to the outer leaflet of the cytoplasmic membrane.</text>
</comment>
<evidence type="ECO:0000256" key="9">
    <source>
        <dbReference type="ARBA" id="ARBA00061532"/>
    </source>
</evidence>
<keyword evidence="10" id="KW-0813">Transport</keyword>
<dbReference type="NCBIfam" id="TIGR01695">
    <property type="entry name" value="murJ_mviN"/>
    <property type="match status" value="1"/>
</dbReference>
<keyword evidence="2 10" id="KW-1003">Cell membrane</keyword>
<feature type="transmembrane region" description="Helical" evidence="10">
    <location>
        <begin position="382"/>
        <end position="400"/>
    </location>
</feature>
<feature type="transmembrane region" description="Helical" evidence="10">
    <location>
        <begin position="356"/>
        <end position="375"/>
    </location>
</feature>
<reference evidence="11" key="1">
    <citation type="submission" date="2015-11" db="EMBL/GenBank/DDBJ databases">
        <authorList>
            <person name="Zhang Y."/>
            <person name="Guo Z."/>
        </authorList>
    </citation>
    <scope>NUCLEOTIDE SEQUENCE</scope>
    <source>
        <strain evidence="11">BN30871</strain>
    </source>
</reference>
<comment type="similarity">
    <text evidence="9 10">Belongs to the MurJ/MviN family.</text>
</comment>
<protein>
    <recommendedName>
        <fullName evidence="10">Probable lipid II flippase MurJ</fullName>
    </recommendedName>
</protein>
<comment type="pathway">
    <text evidence="10">Cell wall biogenesis; peptidoglycan biosynthesis.</text>
</comment>
<dbReference type="GO" id="GO:0008360">
    <property type="term" value="P:regulation of cell shape"/>
    <property type="evidence" value="ECO:0007669"/>
    <property type="project" value="UniProtKB-KW"/>
</dbReference>
<dbReference type="GO" id="GO:0009252">
    <property type="term" value="P:peptidoglycan biosynthetic process"/>
    <property type="evidence" value="ECO:0007669"/>
    <property type="project" value="UniProtKB-UniRule"/>
</dbReference>
<feature type="transmembrane region" description="Helical" evidence="10">
    <location>
        <begin position="310"/>
        <end position="336"/>
    </location>
</feature>
<dbReference type="GO" id="GO:0005886">
    <property type="term" value="C:plasma membrane"/>
    <property type="evidence" value="ECO:0007669"/>
    <property type="project" value="UniProtKB-SubCell"/>
</dbReference>
<feature type="transmembrane region" description="Helical" evidence="10">
    <location>
        <begin position="444"/>
        <end position="464"/>
    </location>
</feature>
<keyword evidence="6 10" id="KW-1133">Transmembrane helix</keyword>
<sequence length="468" mass="52445">MRLKSIFSNSFGILLSRITGLVRDILMTSALGASVWSDIFLMAFKFPNLFRRIFAEGSFTQSFMPSYVASKQKGVFAVAIFMRFMFIIIAFSLIVTLLPETFTKALAWDWGDDLISKTAPLTVINFWYLDLIFIVTFLGTILQHKEHFFTTAFSTVWLNIAMIATLMFYAKSDPQAIVYALSFSILAGGLLQVITHLIAIRKKGLLKILIGGWKYRKIKDVKAEEKNFNRLFIPSVIGNSTAQIASFIDTSLASFLVAGSVSYLFYANRVFQLPFAIIALAITTALFPAIAKAIKNNNETLAFSNLNRAFWILSILLGASVLGGMIMSEPIVWLLFERGAFDFEDTRNTSYVLQMYMIGLIPFGLAKLFSLYLYAMQKHIKAAKIAVISLVINVIFSIILMQKMGAAGLALSGSIGGFAQFILTVKEVGFEKLWQIIKTKKTPIFIGGMVFFGTILYFINIFLVDWIR</sequence>
<evidence type="ECO:0000256" key="5">
    <source>
        <dbReference type="ARBA" id="ARBA00022984"/>
    </source>
</evidence>
<dbReference type="PANTHER" id="PTHR47019:SF1">
    <property type="entry name" value="LIPID II FLIPPASE MURJ"/>
    <property type="match status" value="1"/>
</dbReference>
<dbReference type="CDD" id="cd13123">
    <property type="entry name" value="MATE_MurJ_like"/>
    <property type="match status" value="1"/>
</dbReference>
<dbReference type="AlphaFoldDB" id="A0A0S4XN74"/>
<feature type="transmembrane region" description="Helical" evidence="10">
    <location>
        <begin position="244"/>
        <end position="265"/>
    </location>
</feature>
<evidence type="ECO:0000256" key="7">
    <source>
        <dbReference type="ARBA" id="ARBA00023136"/>
    </source>
</evidence>
<evidence type="ECO:0000256" key="3">
    <source>
        <dbReference type="ARBA" id="ARBA00022692"/>
    </source>
</evidence>
<dbReference type="PANTHER" id="PTHR47019">
    <property type="entry name" value="LIPID II FLIPPASE MURJ"/>
    <property type="match status" value="1"/>
</dbReference>
<dbReference type="GO" id="GO:0071555">
    <property type="term" value="P:cell wall organization"/>
    <property type="evidence" value="ECO:0007669"/>
    <property type="project" value="UniProtKB-KW"/>
</dbReference>
<keyword evidence="3 10" id="KW-0812">Transmembrane</keyword>
<name>A0A0S4XN74_9BACT</name>
<evidence type="ECO:0000256" key="10">
    <source>
        <dbReference type="HAMAP-Rule" id="MF_02078"/>
    </source>
</evidence>